<dbReference type="AlphaFoldDB" id="A0A8H3L955"/>
<evidence type="ECO:0000313" key="1">
    <source>
        <dbReference type="EMBL" id="GES81538.1"/>
    </source>
</evidence>
<organism evidence="1 2">
    <name type="scientific">Rhizophagus clarus</name>
    <dbReference type="NCBI Taxonomy" id="94130"/>
    <lineage>
        <taxon>Eukaryota</taxon>
        <taxon>Fungi</taxon>
        <taxon>Fungi incertae sedis</taxon>
        <taxon>Mucoromycota</taxon>
        <taxon>Glomeromycotina</taxon>
        <taxon>Glomeromycetes</taxon>
        <taxon>Glomerales</taxon>
        <taxon>Glomeraceae</taxon>
        <taxon>Rhizophagus</taxon>
    </lineage>
</organism>
<reference evidence="1" key="1">
    <citation type="submission" date="2019-10" db="EMBL/GenBank/DDBJ databases">
        <title>Conservation and host-specific expression of non-tandemly repeated heterogenous ribosome RNA gene in arbuscular mycorrhizal fungi.</title>
        <authorList>
            <person name="Maeda T."/>
            <person name="Kobayashi Y."/>
            <person name="Nakagawa T."/>
            <person name="Ezawa T."/>
            <person name="Yamaguchi K."/>
            <person name="Bino T."/>
            <person name="Nishimoto Y."/>
            <person name="Shigenobu S."/>
            <person name="Kawaguchi M."/>
        </authorList>
    </citation>
    <scope>NUCLEOTIDE SEQUENCE</scope>
    <source>
        <strain evidence="1">HR1</strain>
    </source>
</reference>
<dbReference type="EMBL" id="BLAL01000058">
    <property type="protein sequence ID" value="GES81538.1"/>
    <property type="molecule type" value="Genomic_DNA"/>
</dbReference>
<dbReference type="OrthoDB" id="2443556at2759"/>
<sequence>MGILNLVFADDKDYYDTVYKYYIHLPYIWVNVLVNSSKHPGFQFWNSMLKQDKKMEWQKFETFNAKYLALCLSLFKMAVTNANKDKEVECHSETFEGFYKLNVLKKENIENYKNCVFLNASGSALDAFGILNIKNHETNVSEIVFINLQTKITDPKAINPMVINEIKFDDEYKKVSEAMEEVKVKKWALLFLTNIETKKLSIKHKLNSALVSMKNFRAYYGYTYANRAQFFSGNEKIYINSTPIESLKIFDFTDSARDKIQNKRKK</sequence>
<accession>A0A8H3L955</accession>
<dbReference type="Proteomes" id="UP000615446">
    <property type="component" value="Unassembled WGS sequence"/>
</dbReference>
<comment type="caution">
    <text evidence="1">The sequence shown here is derived from an EMBL/GenBank/DDBJ whole genome shotgun (WGS) entry which is preliminary data.</text>
</comment>
<protein>
    <submittedName>
        <fullName evidence="1">Uncharacterized protein</fullName>
    </submittedName>
</protein>
<name>A0A8H3L955_9GLOM</name>
<proteinExistence type="predicted"/>
<gene>
    <name evidence="1" type="ORF">RCL2_000878000</name>
</gene>
<evidence type="ECO:0000313" key="2">
    <source>
        <dbReference type="Proteomes" id="UP000615446"/>
    </source>
</evidence>